<evidence type="ECO:0000259" key="3">
    <source>
        <dbReference type="Pfam" id="PF14309"/>
    </source>
</evidence>
<feature type="region of interest" description="Disordered" evidence="1">
    <location>
        <begin position="110"/>
        <end position="157"/>
    </location>
</feature>
<dbReference type="PANTHER" id="PTHR46836">
    <property type="entry name" value="AFADIN"/>
    <property type="match status" value="1"/>
</dbReference>
<feature type="region of interest" description="Disordered" evidence="1">
    <location>
        <begin position="683"/>
        <end position="744"/>
    </location>
</feature>
<organism evidence="4 5">
    <name type="scientific">Rhodamnia argentea</name>
    <dbReference type="NCBI Taxonomy" id="178133"/>
    <lineage>
        <taxon>Eukaryota</taxon>
        <taxon>Viridiplantae</taxon>
        <taxon>Streptophyta</taxon>
        <taxon>Embryophyta</taxon>
        <taxon>Tracheophyta</taxon>
        <taxon>Spermatophyta</taxon>
        <taxon>Magnoliopsida</taxon>
        <taxon>eudicotyledons</taxon>
        <taxon>Gunneridae</taxon>
        <taxon>Pentapetalae</taxon>
        <taxon>rosids</taxon>
        <taxon>malvids</taxon>
        <taxon>Myrtales</taxon>
        <taxon>Myrtaceae</taxon>
        <taxon>Myrtoideae</taxon>
        <taxon>Myrteae</taxon>
        <taxon>Australasian group</taxon>
        <taxon>Rhodamnia</taxon>
    </lineage>
</organism>
<dbReference type="KEGG" id="rarg:115749742"/>
<dbReference type="PANTHER" id="PTHR46836:SF8">
    <property type="entry name" value="AFADIN"/>
    <property type="match status" value="1"/>
</dbReference>
<evidence type="ECO:0000256" key="1">
    <source>
        <dbReference type="SAM" id="MobiDB-lite"/>
    </source>
</evidence>
<evidence type="ECO:0000259" key="2">
    <source>
        <dbReference type="Pfam" id="PF12552"/>
    </source>
</evidence>
<accession>A0A8B8Q631</accession>
<reference evidence="5" key="1">
    <citation type="submission" date="2025-08" db="UniProtKB">
        <authorList>
            <consortium name="RefSeq"/>
        </authorList>
    </citation>
    <scope>IDENTIFICATION</scope>
    <source>
        <tissue evidence="5">Leaf</tissue>
    </source>
</reference>
<feature type="region of interest" description="Disordered" evidence="1">
    <location>
        <begin position="567"/>
        <end position="587"/>
    </location>
</feature>
<evidence type="ECO:0000313" key="5">
    <source>
        <dbReference type="RefSeq" id="XP_030542555.1"/>
    </source>
</evidence>
<dbReference type="InterPro" id="IPR025486">
    <property type="entry name" value="DUF4378"/>
</dbReference>
<feature type="domain" description="DUF4378" evidence="3">
    <location>
        <begin position="822"/>
        <end position="971"/>
    </location>
</feature>
<feature type="domain" description="DUF3741" evidence="2">
    <location>
        <begin position="193"/>
        <end position="236"/>
    </location>
</feature>
<evidence type="ECO:0000313" key="4">
    <source>
        <dbReference type="Proteomes" id="UP000827889"/>
    </source>
</evidence>
<dbReference type="InterPro" id="IPR022212">
    <property type="entry name" value="DUF3741"/>
</dbReference>
<protein>
    <submittedName>
        <fullName evidence="5">Uncharacterized protein LOC115749742</fullName>
    </submittedName>
</protein>
<gene>
    <name evidence="5" type="primary">LOC115749742</name>
</gene>
<proteinExistence type="predicted"/>
<dbReference type="OrthoDB" id="1925259at2759"/>
<feature type="region of interest" description="Disordered" evidence="1">
    <location>
        <begin position="623"/>
        <end position="656"/>
    </location>
</feature>
<dbReference type="Proteomes" id="UP000827889">
    <property type="component" value="Chromosome 7"/>
</dbReference>
<sequence length="975" mass="108007">MEAAFRHKRSKVCVADRNSGRIVSSRGGNRQFQRQRSFGILASESSSESSGTSGEDLIMLNLRLRSSKKAASTCGTPMKKLLANEMLQENGSKRQSPSVIARLMGFEGLPLQQPGHKQQKRYLDGHQSGRKVEKAERSSASSSRRSSRKSSKEEEEFKDVFEVSEMSKLQPNTYLQRGTVKSTATEAEMEFIRQKFVDAKRLSTDDKLQDSKEFDDALEVLDSNKDLLLKFLQQPDPLFTKHLHDLQSPQFQSHFSSMTASKVPERTRSVDSIPGRENLPRKCGRSPKIYHDKFIGKPLSSTAHNTLKSSKLEGPMPSDILPTQIVVLKPNLGKAHGATKTSLSPTSLSFSPDTRNHLEHASYRNEDKDLSGNKTHFGHADMELKSKGSREIARRITRKMRNNYGSGSIYIAPVQSRGYAGDDSSSTMSLSDSAYESDTTALTNATASTNTKSVNCKNRYKHASVSAESSVSREAKKRLSERWKLTHKSQEIGEISRGCTLAEMLTTPDERARSADSGRKIVQEGFKTEFAGVDASASCVEPLGISSRDGWKDVCVNKLSRSRSLPASSAVFGSPKSQAPSDSRHRMAREMVRRDKIKTVKENFDIRDSFVNRKFTSRHVECHPLRCSSGDSSDASSEYHLTQHKRRSSIKEIDQPEQSLVVSEAFGGVVHGGVANMGSKTAISLTEPSNPEHPSTKVNSAVSYPDDVQDQSINPSRGSPEPVTHLVPESESSASSKEADQPSPVSILEAPFKDDLSSGSECFESLSADLHGLRMQLQLLKLESQACTEGSMLISSDEDAGEGSMHFSEDRGLYRTGESWESSYITGVLISSGYDNSDPEMFIAKWHSPECPVNPLVFEELEKRYCEESSSRPARKLLFDRVNSALVEIYQQPMDPHPWVHPVASKLDFKWDKDSLQDGLIRILTGQGKKGSKGVLDKLLARESPWLNLGDDVDVIGREVERLLIDDLVAEVLPM</sequence>
<feature type="compositionally biased region" description="Polar residues" evidence="1">
    <location>
        <begin position="683"/>
        <end position="702"/>
    </location>
</feature>
<dbReference type="Pfam" id="PF14309">
    <property type="entry name" value="DUF4378"/>
    <property type="match status" value="1"/>
</dbReference>
<keyword evidence="4" id="KW-1185">Reference proteome</keyword>
<dbReference type="Pfam" id="PF12552">
    <property type="entry name" value="DUF3741"/>
    <property type="match status" value="1"/>
</dbReference>
<dbReference type="AlphaFoldDB" id="A0A8B8Q631"/>
<dbReference type="GeneID" id="115749742"/>
<dbReference type="RefSeq" id="XP_030542555.1">
    <property type="nucleotide sequence ID" value="XM_030686695.2"/>
</dbReference>
<feature type="region of interest" description="Disordered" evidence="1">
    <location>
        <begin position="254"/>
        <end position="284"/>
    </location>
</feature>
<name>A0A8B8Q631_9MYRT</name>